<sequence>MIKEKGRTFLYLSKIVEVRWRSHLRVLLGAYRVSGSWQVMFEFVSVRVYETSLVSKAIEDAAARRIQTSFRAYLALNYGSQARRALHALKGPVKLQALVRGHLNPDGFEATTHIKKPIINTRKAPPEMGFKRAQKDEKRGVFNSKNDFTNRSKTKRIKQGITRSFFDEISASTEKPNNEELSFTTPNSPRNCPPLKYKPTTPGISSFSSYEYPCMPKYVANTQSSRAKVRSQSEPKQRPASSFKAKGKRTASAKQMNDNNM</sequence>
<dbReference type="PANTHER" id="PTHR32295:SF263">
    <property type="entry name" value="DUF4005 DOMAIN-CONTAINING PROTEIN"/>
    <property type="match status" value="1"/>
</dbReference>
<feature type="compositionally biased region" description="Polar residues" evidence="3">
    <location>
        <begin position="252"/>
        <end position="261"/>
    </location>
</feature>
<reference evidence="5" key="1">
    <citation type="submission" date="2019-09" db="EMBL/GenBank/DDBJ databases">
        <title>Draft genome information of white flower Hibiscus syriacus.</title>
        <authorList>
            <person name="Kim Y.-M."/>
        </authorList>
    </citation>
    <scope>NUCLEOTIDE SEQUENCE [LARGE SCALE GENOMIC DNA]</scope>
    <source>
        <strain evidence="5">YM2019G1</strain>
    </source>
</reference>
<dbReference type="Proteomes" id="UP000436088">
    <property type="component" value="Unassembled WGS sequence"/>
</dbReference>
<evidence type="ECO:0000256" key="3">
    <source>
        <dbReference type="SAM" id="MobiDB-lite"/>
    </source>
</evidence>
<dbReference type="InterPro" id="IPR025064">
    <property type="entry name" value="DUF4005"/>
</dbReference>
<gene>
    <name evidence="5" type="ORF">F3Y22_tig00110482pilonHSYRG00086</name>
</gene>
<evidence type="ECO:0000259" key="4">
    <source>
        <dbReference type="Pfam" id="PF13178"/>
    </source>
</evidence>
<dbReference type="PANTHER" id="PTHR32295">
    <property type="entry name" value="IQ-DOMAIN 5-RELATED"/>
    <property type="match status" value="1"/>
</dbReference>
<feature type="compositionally biased region" description="Polar residues" evidence="3">
    <location>
        <begin position="170"/>
        <end position="190"/>
    </location>
</feature>
<evidence type="ECO:0000256" key="1">
    <source>
        <dbReference type="ARBA" id="ARBA00022860"/>
    </source>
</evidence>
<accession>A0A6A3AI27</accession>
<dbReference type="PROSITE" id="PS50096">
    <property type="entry name" value="IQ"/>
    <property type="match status" value="2"/>
</dbReference>
<evidence type="ECO:0000313" key="5">
    <source>
        <dbReference type="EMBL" id="KAE8702452.1"/>
    </source>
</evidence>
<evidence type="ECO:0000313" key="6">
    <source>
        <dbReference type="Proteomes" id="UP000436088"/>
    </source>
</evidence>
<protein>
    <submittedName>
        <fullName evidence="5">Pseudouridine synthase family protein, putative isoform 1</fullName>
    </submittedName>
</protein>
<evidence type="ECO:0000256" key="2">
    <source>
        <dbReference type="ARBA" id="ARBA00024341"/>
    </source>
</evidence>
<keyword evidence="6" id="KW-1185">Reference proteome</keyword>
<feature type="region of interest" description="Disordered" evidence="3">
    <location>
        <begin position="168"/>
        <end position="197"/>
    </location>
</feature>
<comment type="similarity">
    <text evidence="2">Belongs to the IQD family.</text>
</comment>
<name>A0A6A3AI27_HIBSY</name>
<dbReference type="AlphaFoldDB" id="A0A6A3AI27"/>
<comment type="caution">
    <text evidence="5">The sequence shown here is derived from an EMBL/GenBank/DDBJ whole genome shotgun (WGS) entry which is preliminary data.</text>
</comment>
<feature type="region of interest" description="Disordered" evidence="3">
    <location>
        <begin position="223"/>
        <end position="261"/>
    </location>
</feature>
<dbReference type="GO" id="GO:0005516">
    <property type="term" value="F:calmodulin binding"/>
    <property type="evidence" value="ECO:0007669"/>
    <property type="project" value="UniProtKB-KW"/>
</dbReference>
<feature type="domain" description="DUF4005" evidence="4">
    <location>
        <begin position="195"/>
        <end position="246"/>
    </location>
</feature>
<organism evidence="5 6">
    <name type="scientific">Hibiscus syriacus</name>
    <name type="common">Rose of Sharon</name>
    <dbReference type="NCBI Taxonomy" id="106335"/>
    <lineage>
        <taxon>Eukaryota</taxon>
        <taxon>Viridiplantae</taxon>
        <taxon>Streptophyta</taxon>
        <taxon>Embryophyta</taxon>
        <taxon>Tracheophyta</taxon>
        <taxon>Spermatophyta</taxon>
        <taxon>Magnoliopsida</taxon>
        <taxon>eudicotyledons</taxon>
        <taxon>Gunneridae</taxon>
        <taxon>Pentapetalae</taxon>
        <taxon>rosids</taxon>
        <taxon>malvids</taxon>
        <taxon>Malvales</taxon>
        <taxon>Malvaceae</taxon>
        <taxon>Malvoideae</taxon>
        <taxon>Hibiscus</taxon>
    </lineage>
</organism>
<dbReference type="EMBL" id="VEPZ02001007">
    <property type="protein sequence ID" value="KAE8702452.1"/>
    <property type="molecule type" value="Genomic_DNA"/>
</dbReference>
<keyword evidence="1" id="KW-0112">Calmodulin-binding</keyword>
<proteinExistence type="inferred from homology"/>
<dbReference type="Pfam" id="PF13178">
    <property type="entry name" value="DUF4005"/>
    <property type="match status" value="1"/>
</dbReference>